<comment type="catalytic activity">
    <reaction evidence="1">
        <text>ATP + protein L-histidine = ADP + protein N-phospho-L-histidine.</text>
        <dbReference type="EC" id="2.7.13.3"/>
    </reaction>
</comment>
<evidence type="ECO:0000259" key="7">
    <source>
        <dbReference type="PROSITE" id="PS50109"/>
    </source>
</evidence>
<dbReference type="InterPro" id="IPR050482">
    <property type="entry name" value="Sensor_HK_TwoCompSys"/>
</dbReference>
<dbReference type="STRING" id="1178516.AWR27_21540"/>
<dbReference type="SMART" id="SM00387">
    <property type="entry name" value="HATPase_c"/>
    <property type="match status" value="1"/>
</dbReference>
<reference evidence="8 9" key="1">
    <citation type="submission" date="2016-01" db="EMBL/GenBank/DDBJ databases">
        <authorList>
            <person name="Oliw E.H."/>
        </authorList>
    </citation>
    <scope>NUCLEOTIDE SEQUENCE [LARGE SCALE GENOMIC DNA]</scope>
    <source>
        <strain evidence="8 9">DY10</strain>
    </source>
</reference>
<dbReference type="InterPro" id="IPR036890">
    <property type="entry name" value="HATPase_C_sf"/>
</dbReference>
<feature type="transmembrane region" description="Helical" evidence="6">
    <location>
        <begin position="186"/>
        <end position="207"/>
    </location>
</feature>
<dbReference type="OrthoDB" id="613787at2"/>
<dbReference type="AlphaFoldDB" id="A0A1P9X203"/>
<protein>
    <recommendedName>
        <fullName evidence="2">histidine kinase</fullName>
        <ecNumber evidence="2">2.7.13.3</ecNumber>
    </recommendedName>
</protein>
<evidence type="ECO:0000256" key="1">
    <source>
        <dbReference type="ARBA" id="ARBA00000085"/>
    </source>
</evidence>
<dbReference type="GO" id="GO:0000160">
    <property type="term" value="P:phosphorelay signal transduction system"/>
    <property type="evidence" value="ECO:0007669"/>
    <property type="project" value="UniProtKB-KW"/>
</dbReference>
<keyword evidence="6" id="KW-0812">Transmembrane</keyword>
<dbReference type="Pfam" id="PF07695">
    <property type="entry name" value="7TMR-DISM_7TM"/>
    <property type="match status" value="1"/>
</dbReference>
<feature type="transmembrane region" description="Helical" evidence="6">
    <location>
        <begin position="250"/>
        <end position="270"/>
    </location>
</feature>
<dbReference type="EMBL" id="CP014263">
    <property type="protein sequence ID" value="AQG81662.1"/>
    <property type="molecule type" value="Genomic_DNA"/>
</dbReference>
<keyword evidence="9" id="KW-1185">Reference proteome</keyword>
<evidence type="ECO:0000313" key="9">
    <source>
        <dbReference type="Proteomes" id="UP000187941"/>
    </source>
</evidence>
<keyword evidence="6" id="KW-0472">Membrane</keyword>
<dbReference type="SUPFAM" id="SSF55874">
    <property type="entry name" value="ATPase domain of HSP90 chaperone/DNA topoisomerase II/histidine kinase"/>
    <property type="match status" value="1"/>
</dbReference>
<keyword evidence="3" id="KW-0808">Transferase</keyword>
<dbReference type="Gene3D" id="3.30.565.10">
    <property type="entry name" value="Histidine kinase-like ATPase, C-terminal domain"/>
    <property type="match status" value="1"/>
</dbReference>
<accession>A0A1P9X203</accession>
<evidence type="ECO:0000256" key="5">
    <source>
        <dbReference type="ARBA" id="ARBA00023012"/>
    </source>
</evidence>
<dbReference type="Proteomes" id="UP000187941">
    <property type="component" value="Chromosome"/>
</dbReference>
<evidence type="ECO:0000256" key="3">
    <source>
        <dbReference type="ARBA" id="ARBA00022679"/>
    </source>
</evidence>
<evidence type="ECO:0000313" key="8">
    <source>
        <dbReference type="EMBL" id="AQG81662.1"/>
    </source>
</evidence>
<dbReference type="InterPro" id="IPR003594">
    <property type="entry name" value="HATPase_dom"/>
</dbReference>
<feature type="transmembrane region" description="Helical" evidence="6">
    <location>
        <begin position="374"/>
        <end position="394"/>
    </location>
</feature>
<feature type="transmembrane region" description="Helical" evidence="6">
    <location>
        <begin position="214"/>
        <end position="230"/>
    </location>
</feature>
<feature type="domain" description="Histidine kinase" evidence="7">
    <location>
        <begin position="438"/>
        <end position="614"/>
    </location>
</feature>
<keyword evidence="6" id="KW-1133">Transmembrane helix</keyword>
<dbReference type="PROSITE" id="PS50109">
    <property type="entry name" value="HIS_KIN"/>
    <property type="match status" value="1"/>
</dbReference>
<dbReference type="KEGG" id="smon:AWR27_21540"/>
<gene>
    <name evidence="8" type="ORF">AWR27_21540</name>
</gene>
<name>A0A1P9X203_9BACT</name>
<feature type="transmembrane region" description="Helical" evidence="6">
    <location>
        <begin position="311"/>
        <end position="330"/>
    </location>
</feature>
<evidence type="ECO:0000256" key="2">
    <source>
        <dbReference type="ARBA" id="ARBA00012438"/>
    </source>
</evidence>
<dbReference type="InterPro" id="IPR011623">
    <property type="entry name" value="7TMR_DISM_rcpt_extracell_dom1"/>
</dbReference>
<evidence type="ECO:0000256" key="4">
    <source>
        <dbReference type="ARBA" id="ARBA00022777"/>
    </source>
</evidence>
<evidence type="ECO:0000256" key="6">
    <source>
        <dbReference type="SAM" id="Phobius"/>
    </source>
</evidence>
<keyword evidence="5" id="KW-0902">Two-component regulatory system</keyword>
<sequence length="628" mass="71029">MHRLALIGIFVLVVSAIKGQPILRLDSAFRLAEQLPLFQERHPIRPQLSTHQPIQIADWQAVSGVHYGNTTTRGRAFFRCQSTTNRTVWLELTSHFLDTVWVTLVRPDTSLRFRPVAYTDLAAAPSPDWPNLPVRHRYFVLALPLLENQPTTVFIEGCVPPGDYLKFGVRVWEPSQFLSYQQQDTWTWAFFVGIFLMAVFIGLLNFLIDAQRIFLYYAVYISCLTIYSLLNDGWGVMLPPSLHWLDDPYALGHFLNSGLCCFILFSRRFLSLPRLTARQWDNPVWLLVGLAVLIEAVRHRQAVGNGWGLGYRVGIVGVMGYAVLFARYIAQTLRQNAHRPTALFLLSAVGSMLLFYAVNFLLNASGQPSPLPDMLLFRLAFTVELFVITLGWLYRQRFIRHSQLLLERSNRQQAESLQVAQEQLIHAQETERRRLAADLHDDIGTSLLALRGKMPNQPDAEQLLNKIIRDVRTVSHNLLPVELHDLGLPDAVAEVAHRLETASGIRFLFVCSGQRVVLPSSAELILYRAVQELLHNIVKHSRATDATVQLVYHDTYLNITIEDNGRGFTDRTVNNQRGIGLQNVDSRVKSLTGEVAIDTGPAGTTVRIDVPYLLDPNDRHAQNPHTAG</sequence>
<keyword evidence="4" id="KW-0418">Kinase</keyword>
<dbReference type="GO" id="GO:0004673">
    <property type="term" value="F:protein histidine kinase activity"/>
    <property type="evidence" value="ECO:0007669"/>
    <property type="project" value="UniProtKB-EC"/>
</dbReference>
<dbReference type="PANTHER" id="PTHR24421">
    <property type="entry name" value="NITRATE/NITRITE SENSOR PROTEIN NARX-RELATED"/>
    <property type="match status" value="1"/>
</dbReference>
<organism evidence="8 9">
    <name type="scientific">Spirosoma montaniterrae</name>
    <dbReference type="NCBI Taxonomy" id="1178516"/>
    <lineage>
        <taxon>Bacteria</taxon>
        <taxon>Pseudomonadati</taxon>
        <taxon>Bacteroidota</taxon>
        <taxon>Cytophagia</taxon>
        <taxon>Cytophagales</taxon>
        <taxon>Cytophagaceae</taxon>
        <taxon>Spirosoma</taxon>
    </lineage>
</organism>
<dbReference type="Pfam" id="PF02518">
    <property type="entry name" value="HATPase_c"/>
    <property type="match status" value="1"/>
</dbReference>
<dbReference type="CDD" id="cd16917">
    <property type="entry name" value="HATPase_UhpB-NarQ-NarX-like"/>
    <property type="match status" value="1"/>
</dbReference>
<proteinExistence type="predicted"/>
<dbReference type="EC" id="2.7.13.3" evidence="2"/>
<dbReference type="RefSeq" id="WP_077133128.1">
    <property type="nucleotide sequence ID" value="NZ_CP014263.1"/>
</dbReference>
<dbReference type="InterPro" id="IPR005467">
    <property type="entry name" value="His_kinase_dom"/>
</dbReference>
<dbReference type="PANTHER" id="PTHR24421:SF10">
    <property type="entry name" value="NITRATE_NITRITE SENSOR PROTEIN NARQ"/>
    <property type="match status" value="1"/>
</dbReference>
<feature type="transmembrane region" description="Helical" evidence="6">
    <location>
        <begin position="342"/>
        <end position="362"/>
    </location>
</feature>
<dbReference type="Gene3D" id="1.20.5.1930">
    <property type="match status" value="1"/>
</dbReference>